<dbReference type="STRING" id="1385517.N800_12010"/>
<feature type="compositionally biased region" description="Basic and acidic residues" evidence="1">
    <location>
        <begin position="125"/>
        <end position="157"/>
    </location>
</feature>
<sequence length="434" mass="51475">MNGYGQRILLAVVIGTLLAVAAPVGAQQAQGDEQNEHPRRGEGRRARNEDRSNEPGQVQPPQADKAPERRPEPHPAAAERSGRAQPQWQRGPEPAEGGRRWQQAERQERDTRREEAWSQRMAQQAEREQRDEAARARDRRDRAFGQQREAEAREQQARQRQANSEPGRAFQARGAREDNRPQPGQVRENDERRGPAWRDLDRVAQERRDIDERRAVDRDGRERRQDARRDGAGPRLSAPQQRRLIENQQRQAEAYRHSQANRERVAEQYSRTLRDQRRTSQHRYQNDYIRRVRDHHHRHATRRWDYYNDPFFYTPVSYRYYFSGYHYDTNRYGADLLRDAVRRGYEEGYWAGRADRMDGWRPDYRSSYAYSDASYGYYGYYVPYDAYRYYFRQGFRRGYDDGYYGAYRYGTYRRGTPAILPAILATILVLDALD</sequence>
<keyword evidence="4" id="KW-1185">Reference proteome</keyword>
<keyword evidence="2" id="KW-0732">Signal</keyword>
<feature type="region of interest" description="Disordered" evidence="1">
    <location>
        <begin position="24"/>
        <end position="282"/>
    </location>
</feature>
<evidence type="ECO:0000313" key="3">
    <source>
        <dbReference type="EMBL" id="KGM55823.1"/>
    </source>
</evidence>
<dbReference type="eggNOG" id="ENOG5031F7E">
    <property type="taxonomic scope" value="Bacteria"/>
</dbReference>
<name>A0A0A0F0N0_9GAMM</name>
<dbReference type="AlphaFoldDB" id="A0A0A0F0N0"/>
<feature type="compositionally biased region" description="Basic and acidic residues" evidence="1">
    <location>
        <begin position="34"/>
        <end position="53"/>
    </location>
</feature>
<feature type="compositionally biased region" description="Basic and acidic residues" evidence="1">
    <location>
        <begin position="96"/>
        <end position="117"/>
    </location>
</feature>
<accession>A0A0A0F0N0</accession>
<reference evidence="3 4" key="1">
    <citation type="submission" date="2013-08" db="EMBL/GenBank/DDBJ databases">
        <title>Genome sequencing of Lysobacter.</title>
        <authorList>
            <person name="Zhang S."/>
            <person name="Wang G."/>
        </authorList>
    </citation>
    <scope>NUCLEOTIDE SEQUENCE [LARGE SCALE GENOMIC DNA]</scope>
    <source>
        <strain evidence="3 4">GH1-9</strain>
    </source>
</reference>
<gene>
    <name evidence="3" type="ORF">N800_12010</name>
</gene>
<organism evidence="3 4">
    <name type="scientific">Lysobacter daejeonensis GH1-9</name>
    <dbReference type="NCBI Taxonomy" id="1385517"/>
    <lineage>
        <taxon>Bacteria</taxon>
        <taxon>Pseudomonadati</taxon>
        <taxon>Pseudomonadota</taxon>
        <taxon>Gammaproteobacteria</taxon>
        <taxon>Lysobacterales</taxon>
        <taxon>Lysobacteraceae</taxon>
        <taxon>Aerolutibacter</taxon>
    </lineage>
</organism>
<dbReference type="Proteomes" id="UP000029998">
    <property type="component" value="Unassembled WGS sequence"/>
</dbReference>
<feature type="chain" id="PRO_5001961991" evidence="2">
    <location>
        <begin position="22"/>
        <end position="434"/>
    </location>
</feature>
<evidence type="ECO:0000256" key="2">
    <source>
        <dbReference type="SAM" id="SignalP"/>
    </source>
</evidence>
<feature type="compositionally biased region" description="Basic and acidic residues" evidence="1">
    <location>
        <begin position="253"/>
        <end position="282"/>
    </location>
</feature>
<evidence type="ECO:0000313" key="4">
    <source>
        <dbReference type="Proteomes" id="UP000029998"/>
    </source>
</evidence>
<comment type="caution">
    <text evidence="3">The sequence shown here is derived from an EMBL/GenBank/DDBJ whole genome shotgun (WGS) entry which is preliminary data.</text>
</comment>
<feature type="signal peptide" evidence="2">
    <location>
        <begin position="1"/>
        <end position="21"/>
    </location>
</feature>
<protein>
    <submittedName>
        <fullName evidence="3">Uncharacterized protein</fullName>
    </submittedName>
</protein>
<proteinExistence type="predicted"/>
<evidence type="ECO:0000256" key="1">
    <source>
        <dbReference type="SAM" id="MobiDB-lite"/>
    </source>
</evidence>
<feature type="compositionally biased region" description="Basic and acidic residues" evidence="1">
    <location>
        <begin position="187"/>
        <end position="232"/>
    </location>
</feature>
<dbReference type="EMBL" id="AVPU01000003">
    <property type="protein sequence ID" value="KGM55823.1"/>
    <property type="molecule type" value="Genomic_DNA"/>
</dbReference>